<dbReference type="InterPro" id="IPR005545">
    <property type="entry name" value="YCII"/>
</dbReference>
<evidence type="ECO:0000313" key="4">
    <source>
        <dbReference type="Proteomes" id="UP000029917"/>
    </source>
</evidence>
<dbReference type="Gene3D" id="3.30.70.1060">
    <property type="entry name" value="Dimeric alpha+beta barrel"/>
    <property type="match status" value="1"/>
</dbReference>
<evidence type="ECO:0000313" key="3">
    <source>
        <dbReference type="EMBL" id="KGJ09417.1"/>
    </source>
</evidence>
<reference evidence="3 4" key="1">
    <citation type="submission" date="2014-09" db="EMBL/GenBank/DDBJ databases">
        <authorList>
            <person name="McGinnis J.M."/>
            <person name="Wolfgang W.J."/>
        </authorList>
    </citation>
    <scope>NUCLEOTIDE SEQUENCE [LARGE SCALE GENOMIC DNA]</scope>
    <source>
        <strain evidence="3 4">HAMBI 3106</strain>
    </source>
</reference>
<proteinExistence type="inferred from homology"/>
<comment type="similarity">
    <text evidence="1">Belongs to the YciI family.</text>
</comment>
<dbReference type="RefSeq" id="WP_036716202.1">
    <property type="nucleotide sequence ID" value="NZ_JRKS01000002.1"/>
</dbReference>
<keyword evidence="4" id="KW-1185">Reference proteome</keyword>
<sequence>MPFFLMRCLHHPGRDADRDRLRPAHRDWVASGGEGLASVLIGSTLLDETGASAGNFGILEAASAAEARRFAEGDPFARGGVVRAVEITPLPDSFQQDRIGRRMSPPVT</sequence>
<dbReference type="AlphaFoldDB" id="A0A099FH59"/>
<organism evidence="3 4">
    <name type="scientific">Paracoccus sphaerophysae</name>
    <dbReference type="NCBI Taxonomy" id="690417"/>
    <lineage>
        <taxon>Bacteria</taxon>
        <taxon>Pseudomonadati</taxon>
        <taxon>Pseudomonadota</taxon>
        <taxon>Alphaproteobacteria</taxon>
        <taxon>Rhodobacterales</taxon>
        <taxon>Paracoccaceae</taxon>
        <taxon>Paracoccus</taxon>
    </lineage>
</organism>
<comment type="caution">
    <text evidence="3">The sequence shown here is derived from an EMBL/GenBank/DDBJ whole genome shotgun (WGS) entry which is preliminary data.</text>
</comment>
<dbReference type="InterPro" id="IPR011008">
    <property type="entry name" value="Dimeric_a/b-barrel"/>
</dbReference>
<evidence type="ECO:0000256" key="1">
    <source>
        <dbReference type="ARBA" id="ARBA00007689"/>
    </source>
</evidence>
<protein>
    <recommendedName>
        <fullName evidence="2">YCII-related domain-containing protein</fullName>
    </recommendedName>
</protein>
<reference evidence="3 4" key="2">
    <citation type="submission" date="2014-10" db="EMBL/GenBank/DDBJ databases">
        <title>Paracoccus sanguinis sp. nov., isolated from clinical specimens of New York State patients.</title>
        <authorList>
            <person name="Mingle L.A."/>
            <person name="Cole J.A."/>
            <person name="Lapierre P."/>
            <person name="Musser K.A."/>
        </authorList>
    </citation>
    <scope>NUCLEOTIDE SEQUENCE [LARGE SCALE GENOMIC DNA]</scope>
    <source>
        <strain evidence="3 4">HAMBI 3106</strain>
    </source>
</reference>
<accession>A0A099FH59</accession>
<dbReference type="Proteomes" id="UP000029917">
    <property type="component" value="Unassembled WGS sequence"/>
</dbReference>
<dbReference type="SUPFAM" id="SSF54909">
    <property type="entry name" value="Dimeric alpha+beta barrel"/>
    <property type="match status" value="1"/>
</dbReference>
<dbReference type="Pfam" id="PF03795">
    <property type="entry name" value="YCII"/>
    <property type="match status" value="1"/>
</dbReference>
<dbReference type="EMBL" id="JRKS01000002">
    <property type="protein sequence ID" value="KGJ09417.1"/>
    <property type="molecule type" value="Genomic_DNA"/>
</dbReference>
<feature type="domain" description="YCII-related" evidence="2">
    <location>
        <begin position="4"/>
        <end position="89"/>
    </location>
</feature>
<evidence type="ECO:0000259" key="2">
    <source>
        <dbReference type="Pfam" id="PF03795"/>
    </source>
</evidence>
<name>A0A099FH59_9RHOB</name>
<dbReference type="OrthoDB" id="2293521at2"/>
<gene>
    <name evidence="3" type="ORF">IC63_01215</name>
</gene>
<dbReference type="STRING" id="690417.IC63_01215"/>